<gene>
    <name evidence="1" type="ORF">CFP71_32155</name>
</gene>
<organism evidence="1 2">
    <name type="scientific">Amycolatopsis thailandensis</name>
    <dbReference type="NCBI Taxonomy" id="589330"/>
    <lineage>
        <taxon>Bacteria</taxon>
        <taxon>Bacillati</taxon>
        <taxon>Actinomycetota</taxon>
        <taxon>Actinomycetes</taxon>
        <taxon>Pseudonocardiales</taxon>
        <taxon>Pseudonocardiaceae</taxon>
        <taxon>Amycolatopsis</taxon>
    </lineage>
</organism>
<dbReference type="Proteomes" id="UP000215223">
    <property type="component" value="Unassembled WGS sequence"/>
</dbReference>
<evidence type="ECO:0000313" key="1">
    <source>
        <dbReference type="EMBL" id="OXM48424.1"/>
    </source>
</evidence>
<evidence type="ECO:0008006" key="3">
    <source>
        <dbReference type="Google" id="ProtNLM"/>
    </source>
</evidence>
<protein>
    <recommendedName>
        <fullName evidence="3">DUF2247 domain-containing protein</fullName>
    </recommendedName>
</protein>
<dbReference type="RefSeq" id="WP_093937706.1">
    <property type="nucleotide sequence ID" value="NZ_NMQT01000123.1"/>
</dbReference>
<dbReference type="AlphaFoldDB" id="A0A229RPU9"/>
<reference evidence="1 2" key="1">
    <citation type="submission" date="2017-07" db="EMBL/GenBank/DDBJ databases">
        <title>Amycolatopsis thailandensis Genome sequencing and assembly.</title>
        <authorList>
            <person name="Kaur N."/>
            <person name="Mayilraj S."/>
        </authorList>
    </citation>
    <scope>NUCLEOTIDE SEQUENCE [LARGE SCALE GENOMIC DNA]</scope>
    <source>
        <strain evidence="1 2">JCM 16380</strain>
    </source>
</reference>
<proteinExistence type="predicted"/>
<keyword evidence="2" id="KW-1185">Reference proteome</keyword>
<dbReference type="EMBL" id="NMQT01000123">
    <property type="protein sequence ID" value="OXM48424.1"/>
    <property type="molecule type" value="Genomic_DNA"/>
</dbReference>
<dbReference type="InterPro" id="IPR016630">
    <property type="entry name" value="UCP015278"/>
</dbReference>
<comment type="caution">
    <text evidence="1">The sequence shown here is derived from an EMBL/GenBank/DDBJ whole genome shotgun (WGS) entry which is preliminary data.</text>
</comment>
<dbReference type="OrthoDB" id="291011at2"/>
<accession>A0A229RPU9</accession>
<evidence type="ECO:0000313" key="2">
    <source>
        <dbReference type="Proteomes" id="UP000215223"/>
    </source>
</evidence>
<name>A0A229RPU9_9PSEU</name>
<dbReference type="Pfam" id="PF10004">
    <property type="entry name" value="DUF2247"/>
    <property type="match status" value="1"/>
</dbReference>
<sequence length="169" mass="19182">MSDSDLVKFRIPASFVTDKVALTPAEAAYGFEHGWLTPDDVVKVALAAYEAFAAIPDTFEELALLLSDDYYRVPDLLSALPLREEKEEARVWFFLALAWVYDHKDSYADPLETVEMISADFGYPEGGRALLRFTPVDDDRPAGTESMYERWLEYIQRTKADLSKRTIGN</sequence>